<evidence type="ECO:0000313" key="3">
    <source>
        <dbReference type="RefSeq" id="XP_031570247.1"/>
    </source>
</evidence>
<protein>
    <submittedName>
        <fullName evidence="3">LOW QUALITY PROTEIN: uncharacterized protein DDB_G0285291-like</fullName>
    </submittedName>
</protein>
<organism evidence="2 3">
    <name type="scientific">Actinia tenebrosa</name>
    <name type="common">Australian red waratah sea anemone</name>
    <dbReference type="NCBI Taxonomy" id="6105"/>
    <lineage>
        <taxon>Eukaryota</taxon>
        <taxon>Metazoa</taxon>
        <taxon>Cnidaria</taxon>
        <taxon>Anthozoa</taxon>
        <taxon>Hexacorallia</taxon>
        <taxon>Actiniaria</taxon>
        <taxon>Actiniidae</taxon>
        <taxon>Actinia</taxon>
    </lineage>
</organism>
<proteinExistence type="predicted"/>
<evidence type="ECO:0000313" key="2">
    <source>
        <dbReference type="Proteomes" id="UP000515163"/>
    </source>
</evidence>
<gene>
    <name evidence="3" type="primary">LOC116304628</name>
</gene>
<dbReference type="RefSeq" id="XP_031570247.1">
    <property type="nucleotide sequence ID" value="XM_031714387.1"/>
</dbReference>
<keyword evidence="2" id="KW-1185">Reference proteome</keyword>
<dbReference type="AlphaFoldDB" id="A0A6P8ITH6"/>
<dbReference type="PANTHER" id="PTHR33309">
    <property type="entry name" value="KERATIN, ULTRA HIGH-SULFUR MATRIX PROTEIN-LIKE"/>
    <property type="match status" value="1"/>
</dbReference>
<name>A0A6P8ITH6_ACTTE</name>
<dbReference type="InParanoid" id="A0A6P8ITH6"/>
<dbReference type="OrthoDB" id="5979602at2759"/>
<dbReference type="Proteomes" id="UP000515163">
    <property type="component" value="Unplaced"/>
</dbReference>
<sequence>MKWNNDQDEALCKQILLIEPFQYRARTIRSGSAWSKIAIEFNQMTSLHFDRLLDNRAVRDRFNTIKDNFKGKVRAEEIASGISPPELTPTENAIEDIIEREKEAECMFCIEDAENSKSVEKQIQTGEEMRLQSLETFAETRKQNTANDEGGDVEPTKAKKKRRTGTDTLIYLQEKTEKEIELKKEELALKKEEQEEHFAGQKDMRQQQNQIYQGFSKMQETMQSQMQKQVELQQQQMQQNNQLMMMMMQMMQNSKKG</sequence>
<feature type="region of interest" description="Disordered" evidence="1">
    <location>
        <begin position="141"/>
        <end position="163"/>
    </location>
</feature>
<dbReference type="PANTHER" id="PTHR33309:SF1">
    <property type="entry name" value="MYB_SANT-LIKE DNA-BINDING DOMAIN-CONTAINING PROTEIN"/>
    <property type="match status" value="1"/>
</dbReference>
<dbReference type="KEGG" id="aten:116304628"/>
<accession>A0A6P8ITH6</accession>
<dbReference type="GeneID" id="116304628"/>
<reference evidence="3" key="1">
    <citation type="submission" date="2025-08" db="UniProtKB">
        <authorList>
            <consortium name="RefSeq"/>
        </authorList>
    </citation>
    <scope>IDENTIFICATION</scope>
    <source>
        <tissue evidence="3">Tentacle</tissue>
    </source>
</reference>
<evidence type="ECO:0000256" key="1">
    <source>
        <dbReference type="SAM" id="MobiDB-lite"/>
    </source>
</evidence>